<dbReference type="Gene3D" id="2.130.10.10">
    <property type="entry name" value="YVTN repeat-like/Quinoprotein amine dehydrogenase"/>
    <property type="match status" value="1"/>
</dbReference>
<feature type="non-terminal residue" evidence="2">
    <location>
        <position position="1"/>
    </location>
</feature>
<dbReference type="PANTHER" id="PTHR14435:SF2">
    <property type="entry name" value="ZINC FINGER PROTEIN 106"/>
    <property type="match status" value="1"/>
</dbReference>
<feature type="non-terminal residue" evidence="2">
    <location>
        <position position="299"/>
    </location>
</feature>
<keyword evidence="3" id="KW-1185">Reference proteome</keyword>
<accession>A0A0T6B562</accession>
<dbReference type="GO" id="GO:0017124">
    <property type="term" value="F:SH3 domain binding"/>
    <property type="evidence" value="ECO:0007669"/>
    <property type="project" value="TreeGrafter"/>
</dbReference>
<protein>
    <recommendedName>
        <fullName evidence="4">WD40 domain-containing protein</fullName>
    </recommendedName>
</protein>
<dbReference type="GO" id="GO:0016020">
    <property type="term" value="C:membrane"/>
    <property type="evidence" value="ECO:0007669"/>
    <property type="project" value="TreeGrafter"/>
</dbReference>
<dbReference type="GO" id="GO:0005829">
    <property type="term" value="C:cytosol"/>
    <property type="evidence" value="ECO:0007669"/>
    <property type="project" value="TreeGrafter"/>
</dbReference>
<evidence type="ECO:0000313" key="3">
    <source>
        <dbReference type="Proteomes" id="UP000051574"/>
    </source>
</evidence>
<evidence type="ECO:0000313" key="2">
    <source>
        <dbReference type="EMBL" id="KRT82302.1"/>
    </source>
</evidence>
<organism evidence="2 3">
    <name type="scientific">Oryctes borbonicus</name>
    <dbReference type="NCBI Taxonomy" id="1629725"/>
    <lineage>
        <taxon>Eukaryota</taxon>
        <taxon>Metazoa</taxon>
        <taxon>Ecdysozoa</taxon>
        <taxon>Arthropoda</taxon>
        <taxon>Hexapoda</taxon>
        <taxon>Insecta</taxon>
        <taxon>Pterygota</taxon>
        <taxon>Neoptera</taxon>
        <taxon>Endopterygota</taxon>
        <taxon>Coleoptera</taxon>
        <taxon>Polyphaga</taxon>
        <taxon>Scarabaeiformia</taxon>
        <taxon>Scarabaeidae</taxon>
        <taxon>Dynastinae</taxon>
        <taxon>Oryctes</taxon>
    </lineage>
</organism>
<reference evidence="2 3" key="1">
    <citation type="submission" date="2015-09" db="EMBL/GenBank/DDBJ databases">
        <title>Draft genome of the scarab beetle Oryctes borbonicus.</title>
        <authorList>
            <person name="Meyer J.M."/>
            <person name="Markov G.V."/>
            <person name="Baskaran P."/>
            <person name="Herrmann M."/>
            <person name="Sommer R.J."/>
            <person name="Roedelsperger C."/>
        </authorList>
    </citation>
    <scope>NUCLEOTIDE SEQUENCE [LARGE SCALE GENOMIC DNA]</scope>
    <source>
        <strain evidence="2">OB123</strain>
        <tissue evidence="2">Whole animal</tissue>
    </source>
</reference>
<dbReference type="SUPFAM" id="SSF50978">
    <property type="entry name" value="WD40 repeat-like"/>
    <property type="match status" value="1"/>
</dbReference>
<evidence type="ECO:0008006" key="4">
    <source>
        <dbReference type="Google" id="ProtNLM"/>
    </source>
</evidence>
<feature type="compositionally biased region" description="Polar residues" evidence="1">
    <location>
        <begin position="1"/>
        <end position="10"/>
    </location>
</feature>
<dbReference type="Proteomes" id="UP000051574">
    <property type="component" value="Unassembled WGS sequence"/>
</dbReference>
<dbReference type="AlphaFoldDB" id="A0A0T6B562"/>
<dbReference type="PANTHER" id="PTHR14435">
    <property type="entry name" value="ZINC FINGER PROTEIN 106"/>
    <property type="match status" value="1"/>
</dbReference>
<feature type="region of interest" description="Disordered" evidence="1">
    <location>
        <begin position="1"/>
        <end position="22"/>
    </location>
</feature>
<gene>
    <name evidence="2" type="ORF">AMK59_4533</name>
</gene>
<proteinExistence type="predicted"/>
<dbReference type="OrthoDB" id="10002522at2759"/>
<dbReference type="SMART" id="SM00564">
    <property type="entry name" value="PQQ"/>
    <property type="match status" value="3"/>
</dbReference>
<dbReference type="InterPro" id="IPR018391">
    <property type="entry name" value="PQQ_b-propeller_rpt"/>
</dbReference>
<name>A0A0T6B562_9SCAR</name>
<comment type="caution">
    <text evidence="2">The sequence shown here is derived from an EMBL/GenBank/DDBJ whole genome shotgun (WGS) entry which is preliminary data.</text>
</comment>
<dbReference type="InterPro" id="IPR042622">
    <property type="entry name" value="Znf106"/>
</dbReference>
<dbReference type="EMBL" id="LJIG01009827">
    <property type="protein sequence ID" value="KRT82302.1"/>
    <property type="molecule type" value="Genomic_DNA"/>
</dbReference>
<evidence type="ECO:0000256" key="1">
    <source>
        <dbReference type="SAM" id="MobiDB-lite"/>
    </source>
</evidence>
<dbReference type="InterPro" id="IPR015943">
    <property type="entry name" value="WD40/YVTN_repeat-like_dom_sf"/>
</dbReference>
<dbReference type="GO" id="GO:0003723">
    <property type="term" value="F:RNA binding"/>
    <property type="evidence" value="ECO:0007669"/>
    <property type="project" value="InterPro"/>
</dbReference>
<sequence length="299" mass="33056">NNESPKSVFSQVPPHQKTNEDISSTNCDKIDLEFKDFLGAALDIKVIQEVLLAAADSGHLYFFDVNTGDVINSFSISEKPLTSIYTSISDQECNVYVGCLMGVLTTLDFASKNISNSIQCEEGIQCLEKGWEYMFMGSQGGLVMRYNFKKHKLEAPLKIYDSNILAIKATQEGARRVIIVASRNTEITVRDAMSGLLLRVMDSTFYPTVYAMLLIDNFVYCGTSQHDILVFTFQDGQLQFKYEAVNSKGIVCLKIVGDLLLAGCYNGNIYIYSVSSKKFLGQIAGPGGMLLSMEVHGSK</sequence>
<dbReference type="InterPro" id="IPR036322">
    <property type="entry name" value="WD40_repeat_dom_sf"/>
</dbReference>